<dbReference type="InterPro" id="IPR008207">
    <property type="entry name" value="Sig_transdc_His_kin_Hpt_dom"/>
</dbReference>
<dbReference type="PROSITE" id="PS50894">
    <property type="entry name" value="HPT"/>
    <property type="match status" value="1"/>
</dbReference>
<keyword evidence="3" id="KW-0812">Transmembrane</keyword>
<evidence type="ECO:0000256" key="1">
    <source>
        <dbReference type="ARBA" id="ARBA00023012"/>
    </source>
</evidence>
<reference evidence="6" key="1">
    <citation type="journal article" date="2019" name="Int. J. Syst. Evol. Microbiol.">
        <title>The Global Catalogue of Microorganisms (GCM) 10K type strain sequencing project: providing services to taxonomists for standard genome sequencing and annotation.</title>
        <authorList>
            <consortium name="The Broad Institute Genomics Platform"/>
            <consortium name="The Broad Institute Genome Sequencing Center for Infectious Disease"/>
            <person name="Wu L."/>
            <person name="Ma J."/>
        </authorList>
    </citation>
    <scope>NUCLEOTIDE SEQUENCE [LARGE SCALE GENOMIC DNA]</scope>
    <source>
        <strain evidence="6">CECT 7398</strain>
    </source>
</reference>
<feature type="transmembrane region" description="Helical" evidence="3">
    <location>
        <begin position="6"/>
        <end position="25"/>
    </location>
</feature>
<dbReference type="SUPFAM" id="SSF47226">
    <property type="entry name" value="Histidine-containing phosphotransfer domain, HPT domain"/>
    <property type="match status" value="1"/>
</dbReference>
<comment type="caution">
    <text evidence="5">The sequence shown here is derived from an EMBL/GenBank/DDBJ whole genome shotgun (WGS) entry which is preliminary data.</text>
</comment>
<keyword evidence="3" id="KW-1133">Transmembrane helix</keyword>
<keyword evidence="1" id="KW-0902">Two-component regulatory system</keyword>
<dbReference type="Gene3D" id="1.20.120.160">
    <property type="entry name" value="HPT domain"/>
    <property type="match status" value="1"/>
</dbReference>
<evidence type="ECO:0000256" key="3">
    <source>
        <dbReference type="SAM" id="Phobius"/>
    </source>
</evidence>
<dbReference type="RefSeq" id="WP_076587294.1">
    <property type="nucleotide sequence ID" value="NZ_JABEYA020000002.1"/>
</dbReference>
<keyword evidence="2" id="KW-0597">Phosphoprotein</keyword>
<dbReference type="Pfam" id="PF01627">
    <property type="entry name" value="Hpt"/>
    <property type="match status" value="1"/>
</dbReference>
<dbReference type="Proteomes" id="UP001238540">
    <property type="component" value="Unassembled WGS sequence"/>
</dbReference>
<feature type="modified residue" description="Phosphohistidine" evidence="2">
    <location>
        <position position="350"/>
    </location>
</feature>
<accession>A0ABT8BQX5</accession>
<name>A0ABT8BQX5_9VIBR</name>
<sequence>MRRNTLTTGWLVVVGWALGIVLLTLSYRSNMLMMVQVDELGNSIEELRDSLFDEPSYRAQVTNEQGLNLQIIYALRLQLESSSQQTWVSPDVNQLLYTTDRFIDQANAFLENELGLVALVDQIQFVKLKYQDSDLMFAYINQLNANILEALFSTRNNSPEVFRQLDLLYTHSDRLPALEKRDMQQLLAQASLVLGSYAQGSYMLEQLMTHSIRSQTKLVEEQYQSQQTNFVIAGAVYSGMCLLVLCLYVSRLATSQNKAIISVKPIPDELQDSSNSDAESEENVVMTTTPIIQEKAEAEIDIEGMLESLGNDYESVCMLLQVFVDDHAHDVESIRKLLHIDSDEALRKAHSLKGVGGNLGALNLRESASKVELAIKDGADSIPDLLSELTLRLDKAILEAQQFLSQQQN</sequence>
<proteinExistence type="predicted"/>
<dbReference type="EMBL" id="JAUFQC010000001">
    <property type="protein sequence ID" value="MDN3609536.1"/>
    <property type="molecule type" value="Genomic_DNA"/>
</dbReference>
<evidence type="ECO:0000313" key="6">
    <source>
        <dbReference type="Proteomes" id="UP001238540"/>
    </source>
</evidence>
<keyword evidence="3" id="KW-0472">Membrane</keyword>
<keyword evidence="6" id="KW-1185">Reference proteome</keyword>
<feature type="transmembrane region" description="Helical" evidence="3">
    <location>
        <begin position="230"/>
        <end position="249"/>
    </location>
</feature>
<organism evidence="5 6">
    <name type="scientific">Vibrio ostreicida</name>
    <dbReference type="NCBI Taxonomy" id="526588"/>
    <lineage>
        <taxon>Bacteria</taxon>
        <taxon>Pseudomonadati</taxon>
        <taxon>Pseudomonadota</taxon>
        <taxon>Gammaproteobacteria</taxon>
        <taxon>Vibrionales</taxon>
        <taxon>Vibrionaceae</taxon>
        <taxon>Vibrio</taxon>
    </lineage>
</organism>
<evidence type="ECO:0000256" key="2">
    <source>
        <dbReference type="PROSITE-ProRule" id="PRU00110"/>
    </source>
</evidence>
<protein>
    <submittedName>
        <fullName evidence="5">Hpt domain-containing protein</fullName>
    </submittedName>
</protein>
<feature type="domain" description="HPt" evidence="4">
    <location>
        <begin position="312"/>
        <end position="409"/>
    </location>
</feature>
<evidence type="ECO:0000259" key="4">
    <source>
        <dbReference type="PROSITE" id="PS50894"/>
    </source>
</evidence>
<gene>
    <name evidence="5" type="ORF">QWZ16_07450</name>
</gene>
<dbReference type="InterPro" id="IPR036641">
    <property type="entry name" value="HPT_dom_sf"/>
</dbReference>
<evidence type="ECO:0000313" key="5">
    <source>
        <dbReference type="EMBL" id="MDN3609536.1"/>
    </source>
</evidence>